<keyword evidence="3 6" id="KW-0479">Metal-binding</keyword>
<name>A0A7Y4P5G7_9BURK</name>
<dbReference type="AlphaFoldDB" id="A0A7Y4P5G7"/>
<evidence type="ECO:0000256" key="5">
    <source>
        <dbReference type="ARBA" id="ARBA00023004"/>
    </source>
</evidence>
<dbReference type="InterPro" id="IPR009056">
    <property type="entry name" value="Cyt_c-like_dom"/>
</dbReference>
<keyword evidence="7" id="KW-0732">Signal</keyword>
<evidence type="ECO:0000259" key="8">
    <source>
        <dbReference type="PROSITE" id="PS51007"/>
    </source>
</evidence>
<keyword evidence="10" id="KW-1185">Reference proteome</keyword>
<keyword evidence="5 6" id="KW-0408">Iron</keyword>
<dbReference type="InterPro" id="IPR036909">
    <property type="entry name" value="Cyt_c-like_dom_sf"/>
</dbReference>
<keyword evidence="2 6" id="KW-0349">Heme</keyword>
<evidence type="ECO:0000256" key="7">
    <source>
        <dbReference type="SAM" id="SignalP"/>
    </source>
</evidence>
<feature type="chain" id="PRO_5030921750" evidence="7">
    <location>
        <begin position="22"/>
        <end position="103"/>
    </location>
</feature>
<dbReference type="Proteomes" id="UP000541421">
    <property type="component" value="Unassembled WGS sequence"/>
</dbReference>
<evidence type="ECO:0000256" key="3">
    <source>
        <dbReference type="ARBA" id="ARBA00022723"/>
    </source>
</evidence>
<accession>A0A7Y4P5G7</accession>
<comment type="PTM">
    <text evidence="6">Binds 1 heme c group covalently per subunit.</text>
</comment>
<dbReference type="GO" id="GO:0005506">
    <property type="term" value="F:iron ion binding"/>
    <property type="evidence" value="ECO:0007669"/>
    <property type="project" value="InterPro"/>
</dbReference>
<feature type="domain" description="Cytochrome c" evidence="8">
    <location>
        <begin position="19"/>
        <end position="103"/>
    </location>
</feature>
<feature type="binding site" description="covalent" evidence="6">
    <location>
        <position position="37"/>
    </location>
    <ligand>
        <name>heme c</name>
        <dbReference type="ChEBI" id="CHEBI:61717"/>
    </ligand>
</feature>
<evidence type="ECO:0000256" key="2">
    <source>
        <dbReference type="ARBA" id="ARBA00022617"/>
    </source>
</evidence>
<dbReference type="PRINTS" id="PR00606">
    <property type="entry name" value="CYTCHROMECID"/>
</dbReference>
<gene>
    <name evidence="9" type="ORF">HKX40_06495</name>
</gene>
<organism evidence="9 10">
    <name type="scientific">Pelistega europaea</name>
    <dbReference type="NCBI Taxonomy" id="106147"/>
    <lineage>
        <taxon>Bacteria</taxon>
        <taxon>Pseudomonadati</taxon>
        <taxon>Pseudomonadota</taxon>
        <taxon>Betaproteobacteria</taxon>
        <taxon>Burkholderiales</taxon>
        <taxon>Alcaligenaceae</taxon>
        <taxon>Pelistega</taxon>
    </lineage>
</organism>
<evidence type="ECO:0000313" key="10">
    <source>
        <dbReference type="Proteomes" id="UP000541421"/>
    </source>
</evidence>
<dbReference type="GO" id="GO:0020037">
    <property type="term" value="F:heme binding"/>
    <property type="evidence" value="ECO:0007669"/>
    <property type="project" value="InterPro"/>
</dbReference>
<reference evidence="9 10" key="1">
    <citation type="submission" date="2020-05" db="EMBL/GenBank/DDBJ databases">
        <authorList>
            <person name="Niu N."/>
        </authorList>
    </citation>
    <scope>NUCLEOTIDE SEQUENCE [LARGE SCALE GENOMIC DNA]</scope>
    <source>
        <strain evidence="9 10">LMG10982</strain>
    </source>
</reference>
<proteinExistence type="predicted"/>
<dbReference type="GO" id="GO:0009055">
    <property type="term" value="F:electron transfer activity"/>
    <property type="evidence" value="ECO:0007669"/>
    <property type="project" value="InterPro"/>
</dbReference>
<dbReference type="PROSITE" id="PS51007">
    <property type="entry name" value="CYTC"/>
    <property type="match status" value="1"/>
</dbReference>
<dbReference type="SUPFAM" id="SSF46626">
    <property type="entry name" value="Cytochrome c"/>
    <property type="match status" value="1"/>
</dbReference>
<evidence type="ECO:0000256" key="1">
    <source>
        <dbReference type="ARBA" id="ARBA00022448"/>
    </source>
</evidence>
<feature type="signal peptide" evidence="7">
    <location>
        <begin position="1"/>
        <end position="21"/>
    </location>
</feature>
<dbReference type="InterPro" id="IPR002324">
    <property type="entry name" value="Cyt_c_ID"/>
</dbReference>
<comment type="caution">
    <text evidence="9">The sequence shown here is derived from an EMBL/GenBank/DDBJ whole genome shotgun (WGS) entry which is preliminary data.</text>
</comment>
<keyword evidence="4" id="KW-0249">Electron transport</keyword>
<dbReference type="Gene3D" id="1.10.760.10">
    <property type="entry name" value="Cytochrome c-like domain"/>
    <property type="match status" value="1"/>
</dbReference>
<evidence type="ECO:0000256" key="4">
    <source>
        <dbReference type="ARBA" id="ARBA00022982"/>
    </source>
</evidence>
<protein>
    <submittedName>
        <fullName evidence="9">C-type cytochrome</fullName>
    </submittedName>
</protein>
<dbReference type="PROSITE" id="PS51257">
    <property type="entry name" value="PROKAR_LIPOPROTEIN"/>
    <property type="match status" value="1"/>
</dbReference>
<evidence type="ECO:0000313" key="9">
    <source>
        <dbReference type="EMBL" id="NOL49783.1"/>
    </source>
</evidence>
<dbReference type="RefSeq" id="WP_171588764.1">
    <property type="nucleotide sequence ID" value="NZ_JABGBO010000006.1"/>
</dbReference>
<keyword evidence="1" id="KW-0813">Transport</keyword>
<feature type="binding site" description="covalent" evidence="6">
    <location>
        <position position="33"/>
    </location>
    <ligand>
        <name>heme c</name>
        <dbReference type="ChEBI" id="CHEBI:61717"/>
    </ligand>
</feature>
<evidence type="ECO:0000256" key="6">
    <source>
        <dbReference type="PIRSR" id="PIRSR602324-1"/>
    </source>
</evidence>
<dbReference type="EMBL" id="JABGBO010000006">
    <property type="protein sequence ID" value="NOL49783.1"/>
    <property type="molecule type" value="Genomic_DNA"/>
</dbReference>
<sequence length="103" mass="10681">MKLIPTSLVVAAVFAASAACATEVPELFNSKACVGCHSVDNKVLGPALREVAAKYAGKTDAVATIVKSIKDGSTGQWGPIPMAPNPVTDDEAKTLAEWILTLK</sequence>
<dbReference type="Pfam" id="PF00034">
    <property type="entry name" value="Cytochrom_C"/>
    <property type="match status" value="1"/>
</dbReference>
<feature type="binding site" description="covalent" evidence="6">
    <location>
        <position position="82"/>
    </location>
    <ligand>
        <name>heme c</name>
        <dbReference type="ChEBI" id="CHEBI:61717"/>
    </ligand>
</feature>